<dbReference type="AlphaFoldDB" id="A0A316DN09"/>
<keyword evidence="1" id="KW-0732">Signal</keyword>
<evidence type="ECO:0000313" key="2">
    <source>
        <dbReference type="EMBL" id="PWK19451.1"/>
    </source>
</evidence>
<comment type="caution">
    <text evidence="2">The sequence shown here is derived from an EMBL/GenBank/DDBJ whole genome shotgun (WGS) entry which is preliminary data.</text>
</comment>
<gene>
    <name evidence="2" type="ORF">LV89_03969</name>
</gene>
<accession>A0A316DN09</accession>
<keyword evidence="3" id="KW-1185">Reference proteome</keyword>
<proteinExistence type="predicted"/>
<protein>
    <submittedName>
        <fullName evidence="2">Uncharacterized protein DUF2490</fullName>
    </submittedName>
</protein>
<feature type="signal peptide" evidence="1">
    <location>
        <begin position="1"/>
        <end position="19"/>
    </location>
</feature>
<evidence type="ECO:0000313" key="3">
    <source>
        <dbReference type="Proteomes" id="UP000245489"/>
    </source>
</evidence>
<organism evidence="2 3">
    <name type="scientific">Arcicella aurantiaca</name>
    <dbReference type="NCBI Taxonomy" id="591202"/>
    <lineage>
        <taxon>Bacteria</taxon>
        <taxon>Pseudomonadati</taxon>
        <taxon>Bacteroidota</taxon>
        <taxon>Cytophagia</taxon>
        <taxon>Cytophagales</taxon>
        <taxon>Flectobacillaceae</taxon>
        <taxon>Arcicella</taxon>
    </lineage>
</organism>
<feature type="chain" id="PRO_5016407595" evidence="1">
    <location>
        <begin position="20"/>
        <end position="239"/>
    </location>
</feature>
<dbReference type="EMBL" id="QGGO01000027">
    <property type="protein sequence ID" value="PWK19451.1"/>
    <property type="molecule type" value="Genomic_DNA"/>
</dbReference>
<dbReference type="RefSeq" id="WP_109744636.1">
    <property type="nucleotide sequence ID" value="NZ_QGGO01000027.1"/>
</dbReference>
<dbReference type="Proteomes" id="UP000245489">
    <property type="component" value="Unassembled WGS sequence"/>
</dbReference>
<dbReference type="OrthoDB" id="935620at2"/>
<dbReference type="Pfam" id="PF10677">
    <property type="entry name" value="DUF2490"/>
    <property type="match status" value="1"/>
</dbReference>
<dbReference type="InterPro" id="IPR019619">
    <property type="entry name" value="DUF2490"/>
</dbReference>
<evidence type="ECO:0000256" key="1">
    <source>
        <dbReference type="SAM" id="SignalP"/>
    </source>
</evidence>
<sequence length="239" mass="29015">MYKFLTTTFLIFFFANCYAQEYSHFSSWNRFVVQKKINDHWELMGDVHIRRQNDFTSSSNSPFSLKLMEGYRFTTIYRNHGFAFSFAPFFLHTYPLYAKTKDLSVAARSELRPSFFTEWSKNLNEKWVFLSRFGYEYRIFKRVDDTWGDEQGRIRLRMQIRYNWDENNTVFVSEEPLYNIPPHLPANSFSQNQLYFAFNHDFSPHFTAELGYMWNHRQRASLVEFDEENVLQTHFIFRL</sequence>
<name>A0A316DN09_9BACT</name>
<reference evidence="2 3" key="1">
    <citation type="submission" date="2018-05" db="EMBL/GenBank/DDBJ databases">
        <title>Genomic Encyclopedia of Archaeal and Bacterial Type Strains, Phase II (KMG-II): from individual species to whole genera.</title>
        <authorList>
            <person name="Goeker M."/>
        </authorList>
    </citation>
    <scope>NUCLEOTIDE SEQUENCE [LARGE SCALE GENOMIC DNA]</scope>
    <source>
        <strain evidence="2 3">DSM 22214</strain>
    </source>
</reference>